<dbReference type="EMBL" id="QSQP01000005">
    <property type="protein sequence ID" value="RGK43908.1"/>
    <property type="molecule type" value="Genomic_DNA"/>
</dbReference>
<accession>A0A3E4M2E6</accession>
<dbReference type="RefSeq" id="WP_117685625.1">
    <property type="nucleotide sequence ID" value="NZ_QSQP01000005.1"/>
</dbReference>
<protein>
    <submittedName>
        <fullName evidence="1">Uncharacterized protein</fullName>
    </submittedName>
</protein>
<evidence type="ECO:0000313" key="1">
    <source>
        <dbReference type="EMBL" id="RGK43908.1"/>
    </source>
</evidence>
<evidence type="ECO:0000313" key="2">
    <source>
        <dbReference type="Proteomes" id="UP000261052"/>
    </source>
</evidence>
<gene>
    <name evidence="1" type="ORF">DXD13_05735</name>
</gene>
<dbReference type="Proteomes" id="UP000261052">
    <property type="component" value="Unassembled WGS sequence"/>
</dbReference>
<name>A0A3E4M2E6_9FIRM</name>
<sequence length="473" mass="55373">MSGKISKFSNPVVIKDVDCKGVDVVALVKHTIDKKCASFVIRKDEDEHFIISAVFKAELRNKEVDLSLEINYDENTIYYIILDINQADDDQVDYTTDLKIFYYENLNIYESIQEIRQENETPKTVRVYKLMYNEHPIYGAYTINLKKCNVKFHTINIVERDEPLTEHVVAFDVKVKAKTIQDARGKAYNIATEFADYLSVLLDVSFFEPQSIYRNFVRMTKDRLAQRVITHERYRTSFIDNELGLVVKDNLNGLATIKDVQKGINFDCGVISISNPNDSNVRLIEKYGNTEHIEEIFEKHRLEKVEEKTKPLYSDYISEEVFILGQDIHIPKCIRSYYRGIDDLPPEIRKAFRNAARLYNKSSILGMDESSFQISLLVASVETLAKQEMLSYSDFVKKYNPNAKKSDIDDMYEIRSKLFHSGEFSFFEYDVNMNPYVNPVYEYFADKYTEFRRILRKTIINWIKINITEKKSE</sequence>
<dbReference type="AlphaFoldDB" id="A0A3E4M2E6"/>
<proteinExistence type="predicted"/>
<organism evidence="1 2">
    <name type="scientific">Agathobacter rectalis</name>
    <dbReference type="NCBI Taxonomy" id="39491"/>
    <lineage>
        <taxon>Bacteria</taxon>
        <taxon>Bacillati</taxon>
        <taxon>Bacillota</taxon>
        <taxon>Clostridia</taxon>
        <taxon>Lachnospirales</taxon>
        <taxon>Lachnospiraceae</taxon>
        <taxon>Agathobacter</taxon>
    </lineage>
</organism>
<comment type="caution">
    <text evidence="1">The sequence shown here is derived from an EMBL/GenBank/DDBJ whole genome shotgun (WGS) entry which is preliminary data.</text>
</comment>
<reference evidence="1 2" key="1">
    <citation type="submission" date="2018-08" db="EMBL/GenBank/DDBJ databases">
        <title>A genome reference for cultivated species of the human gut microbiota.</title>
        <authorList>
            <person name="Zou Y."/>
            <person name="Xue W."/>
            <person name="Luo G."/>
        </authorList>
    </citation>
    <scope>NUCLEOTIDE SEQUENCE [LARGE SCALE GENOMIC DNA]</scope>
    <source>
        <strain evidence="1 2">TF11-15AC</strain>
    </source>
</reference>